<reference evidence="12" key="1">
    <citation type="submission" date="2014-03" db="EMBL/GenBank/DDBJ databases">
        <authorList>
            <person name="Aksoy S."/>
            <person name="Warren W."/>
            <person name="Wilson R.K."/>
        </authorList>
    </citation>
    <scope>NUCLEOTIDE SEQUENCE [LARGE SCALE GENOMIC DNA]</scope>
    <source>
        <strain evidence="12">IAEA</strain>
    </source>
</reference>
<evidence type="ECO:0000313" key="11">
    <source>
        <dbReference type="EnsemblMetazoa" id="GBRI018948-PA"/>
    </source>
</evidence>
<keyword evidence="5 10" id="KW-0812">Transmembrane</keyword>
<proteinExistence type="inferred from homology"/>
<organism evidence="11 12">
    <name type="scientific">Glossina brevipalpis</name>
    <dbReference type="NCBI Taxonomy" id="37001"/>
    <lineage>
        <taxon>Eukaryota</taxon>
        <taxon>Metazoa</taxon>
        <taxon>Ecdysozoa</taxon>
        <taxon>Arthropoda</taxon>
        <taxon>Hexapoda</taxon>
        <taxon>Insecta</taxon>
        <taxon>Pterygota</taxon>
        <taxon>Neoptera</taxon>
        <taxon>Endopterygota</taxon>
        <taxon>Diptera</taxon>
        <taxon>Brachycera</taxon>
        <taxon>Muscomorpha</taxon>
        <taxon>Hippoboscoidea</taxon>
        <taxon>Glossinidae</taxon>
        <taxon>Glossina</taxon>
    </lineage>
</organism>
<evidence type="ECO:0000256" key="10">
    <source>
        <dbReference type="RuleBase" id="RU366056"/>
    </source>
</evidence>
<accession>A0A1A9WGL8</accession>
<dbReference type="PANTHER" id="PTHR28650:SF1">
    <property type="entry name" value="PHOSPHATIDYLINOSITOL-GLYCAN BIOSYNTHESIS CLASS X PROTEIN"/>
    <property type="match status" value="1"/>
</dbReference>
<reference evidence="11" key="2">
    <citation type="submission" date="2020-05" db="UniProtKB">
        <authorList>
            <consortium name="EnsemblMetazoa"/>
        </authorList>
    </citation>
    <scope>IDENTIFICATION</scope>
    <source>
        <strain evidence="11">IAEA</strain>
    </source>
</reference>
<keyword evidence="4 10" id="KW-0337">GPI-anchor biosynthesis</keyword>
<keyword evidence="8 10" id="KW-0472">Membrane</keyword>
<comment type="pathway">
    <text evidence="2 10">Glycolipid biosynthesis; glycosylphosphatidylinositol-anchor biosynthesis.</text>
</comment>
<dbReference type="InterPro" id="IPR040039">
    <property type="entry name" value="PIGX"/>
</dbReference>
<dbReference type="InterPro" id="IPR013233">
    <property type="entry name" value="PIG-X/PBN1"/>
</dbReference>
<protein>
    <recommendedName>
        <fullName evidence="10">Phosphatidylinositol-glycan biosynthesis class X protein</fullName>
    </recommendedName>
</protein>
<dbReference type="Proteomes" id="UP000091820">
    <property type="component" value="Unassembled WGS sequence"/>
</dbReference>
<dbReference type="SMART" id="SM00780">
    <property type="entry name" value="PIG-X"/>
    <property type="match status" value="1"/>
</dbReference>
<feature type="chain" id="PRO_5025097885" description="Phosphatidylinositol-glycan biosynthesis class X protein" evidence="10">
    <location>
        <begin position="21"/>
        <end position="245"/>
    </location>
</feature>
<keyword evidence="12" id="KW-1185">Reference proteome</keyword>
<comment type="similarity">
    <text evidence="3 10">Belongs to the PIGX family.</text>
</comment>
<feature type="signal peptide" evidence="10">
    <location>
        <begin position="1"/>
        <end position="20"/>
    </location>
</feature>
<evidence type="ECO:0000256" key="5">
    <source>
        <dbReference type="ARBA" id="ARBA00022692"/>
    </source>
</evidence>
<keyword evidence="6 10" id="KW-0256">Endoplasmic reticulum</keyword>
<comment type="function">
    <text evidence="10">Stabilizing subunit of the glycosylphosphatidylinositol-mannosyltransferase I complex which catalyzes the transfer of the first mannose, via an alpha-1,4 bond from a dolichol-phosphate-mannose (Dol-P-Man) to the glucosaminyl acyl phosphatidylinositol (GlcN-(acyl)PI) intermediate to generate alpha-D-Man-(1-&gt;4)-alpha-D-GlcN-(1-&gt;6)-(1-radyl,2-acyl-sn-glycero-3-phospho)-2-acyl-inositol and participates in the sixth step of the glycosylphosphatidylinositol-anchor biosynthesis. Probably acts by stabilizing the mannosyltransferase PIGM.</text>
</comment>
<dbReference type="GO" id="GO:0005789">
    <property type="term" value="C:endoplasmic reticulum membrane"/>
    <property type="evidence" value="ECO:0007669"/>
    <property type="project" value="UniProtKB-SubCell"/>
</dbReference>
<evidence type="ECO:0000313" key="12">
    <source>
        <dbReference type="Proteomes" id="UP000091820"/>
    </source>
</evidence>
<comment type="subcellular location">
    <subcellularLocation>
        <location evidence="1 10">Endoplasmic reticulum membrane</location>
        <topology evidence="1 10">Single-pass membrane protein</topology>
    </subcellularLocation>
</comment>
<dbReference type="VEuPathDB" id="VectorBase:GBRI018948"/>
<dbReference type="Pfam" id="PF08320">
    <property type="entry name" value="PIG-X"/>
    <property type="match status" value="1"/>
</dbReference>
<keyword evidence="10" id="KW-0732">Signal</keyword>
<feature type="transmembrane region" description="Helical" evidence="10">
    <location>
        <begin position="215"/>
        <end position="235"/>
    </location>
</feature>
<dbReference type="EnsemblMetazoa" id="GBRI018948-RA">
    <property type="protein sequence ID" value="GBRI018948-PA"/>
    <property type="gene ID" value="GBRI018948"/>
</dbReference>
<dbReference type="PANTHER" id="PTHR28650">
    <property type="entry name" value="PHOSPHATIDYLINOSITOL-GLYCAN BIOSYNTHESIS CLASS X PROTEIN"/>
    <property type="match status" value="1"/>
</dbReference>
<evidence type="ECO:0000256" key="7">
    <source>
        <dbReference type="ARBA" id="ARBA00022989"/>
    </source>
</evidence>
<evidence type="ECO:0000256" key="6">
    <source>
        <dbReference type="ARBA" id="ARBA00022824"/>
    </source>
</evidence>
<dbReference type="GO" id="GO:0006506">
    <property type="term" value="P:GPI anchor biosynthetic process"/>
    <property type="evidence" value="ECO:0007669"/>
    <property type="project" value="UniProtKB-UniPathway"/>
</dbReference>
<evidence type="ECO:0000256" key="8">
    <source>
        <dbReference type="ARBA" id="ARBA00023136"/>
    </source>
</evidence>
<dbReference type="STRING" id="37001.A0A1A9WGL8"/>
<evidence type="ECO:0000256" key="4">
    <source>
        <dbReference type="ARBA" id="ARBA00022502"/>
    </source>
</evidence>
<dbReference type="AlphaFoldDB" id="A0A1A9WGL8"/>
<evidence type="ECO:0000256" key="1">
    <source>
        <dbReference type="ARBA" id="ARBA00004389"/>
    </source>
</evidence>
<keyword evidence="9" id="KW-0325">Glycoprotein</keyword>
<evidence type="ECO:0000256" key="3">
    <source>
        <dbReference type="ARBA" id="ARBA00010345"/>
    </source>
</evidence>
<evidence type="ECO:0000256" key="2">
    <source>
        <dbReference type="ARBA" id="ARBA00004687"/>
    </source>
</evidence>
<keyword evidence="7 10" id="KW-1133">Transmembrane helix</keyword>
<evidence type="ECO:0000256" key="9">
    <source>
        <dbReference type="ARBA" id="ARBA00023180"/>
    </source>
</evidence>
<sequence>MHVMRIFIAILYTLVNSVHSRELQMPIVEVNILGAGLHRKIAYIVRFNDSLVGAKCEYILKQNLPAAVYVNTDELEDLKRLGKLDGIFPRFVDIEVPTEKAKPFDVYLRAAPKIADNLILPIHYRYHAPHPVNRFSFVELTKPIMYIKCSSSEETLLESNRRYCLDCDLLNISPQTNQSIDNENCNWILLPPIYRIVSSLKASIPVGSKMAYTSVFYGTILISWCAVLWSMFSVFQRVQDIKYKL</sequence>
<dbReference type="UniPathway" id="UPA00196"/>
<name>A0A1A9WGL8_9MUSC</name>